<sequence length="99" mass="11846">MSATIRSEKSKDESDFKIVDSIKTSSNTRKANMFDVYANIFRLIIVHWIPRLCYVEEEQRNKELNDLILPSNTQWRHRVYYTLVELQREKDIKIIGLEL</sequence>
<dbReference type="EMBL" id="JAYRBN010000056">
    <property type="protein sequence ID" value="KAL2743034.1"/>
    <property type="molecule type" value="Genomic_DNA"/>
</dbReference>
<evidence type="ECO:0000313" key="2">
    <source>
        <dbReference type="Proteomes" id="UP001607303"/>
    </source>
</evidence>
<accession>A0ABD2CD98</accession>
<gene>
    <name evidence="1" type="ORF">V1477_008523</name>
</gene>
<dbReference type="AlphaFoldDB" id="A0ABD2CD98"/>
<dbReference type="Proteomes" id="UP001607303">
    <property type="component" value="Unassembled WGS sequence"/>
</dbReference>
<evidence type="ECO:0000313" key="1">
    <source>
        <dbReference type="EMBL" id="KAL2743034.1"/>
    </source>
</evidence>
<name>A0ABD2CD98_VESMC</name>
<protein>
    <submittedName>
        <fullName evidence="1">Methyltransferase nsun7-like isoform x1 protein</fullName>
    </submittedName>
</protein>
<reference evidence="1 2" key="1">
    <citation type="journal article" date="2024" name="Ann. Entomol. Soc. Am.">
        <title>Genomic analyses of the southern and eastern yellowjacket wasps (Hymenoptera: Vespidae) reveal evolutionary signatures of social life.</title>
        <authorList>
            <person name="Catto M.A."/>
            <person name="Caine P.B."/>
            <person name="Orr S.E."/>
            <person name="Hunt B.G."/>
            <person name="Goodisman M.A.D."/>
        </authorList>
    </citation>
    <scope>NUCLEOTIDE SEQUENCE [LARGE SCALE GENOMIC DNA]</scope>
    <source>
        <strain evidence="1">232</strain>
        <tissue evidence="1">Head and thorax</tissue>
    </source>
</reference>
<organism evidence="1 2">
    <name type="scientific">Vespula maculifrons</name>
    <name type="common">Eastern yellow jacket</name>
    <name type="synonym">Wasp</name>
    <dbReference type="NCBI Taxonomy" id="7453"/>
    <lineage>
        <taxon>Eukaryota</taxon>
        <taxon>Metazoa</taxon>
        <taxon>Ecdysozoa</taxon>
        <taxon>Arthropoda</taxon>
        <taxon>Hexapoda</taxon>
        <taxon>Insecta</taxon>
        <taxon>Pterygota</taxon>
        <taxon>Neoptera</taxon>
        <taxon>Endopterygota</taxon>
        <taxon>Hymenoptera</taxon>
        <taxon>Apocrita</taxon>
        <taxon>Aculeata</taxon>
        <taxon>Vespoidea</taxon>
        <taxon>Vespidae</taxon>
        <taxon>Vespinae</taxon>
        <taxon>Vespula</taxon>
    </lineage>
</organism>
<comment type="caution">
    <text evidence="1">The sequence shown here is derived from an EMBL/GenBank/DDBJ whole genome shotgun (WGS) entry which is preliminary data.</text>
</comment>
<proteinExistence type="predicted"/>
<keyword evidence="2" id="KW-1185">Reference proteome</keyword>